<accession>A0A1M4PRG5</accession>
<name>A0A1M4PRG5_9FIRM</name>
<proteinExistence type="predicted"/>
<dbReference type="EMBL" id="LT669839">
    <property type="protein sequence ID" value="SHD78089.1"/>
    <property type="molecule type" value="Genomic_DNA"/>
</dbReference>
<organism evidence="1 2">
    <name type="scientific">[Clostridium] ultunense Esp</name>
    <dbReference type="NCBI Taxonomy" id="1288971"/>
    <lineage>
        <taxon>Bacteria</taxon>
        <taxon>Bacillati</taxon>
        <taxon>Bacillota</taxon>
        <taxon>Tissierellia</taxon>
        <taxon>Tissierellales</taxon>
        <taxon>Tepidimicrobiaceae</taxon>
        <taxon>Schnuerera</taxon>
    </lineage>
</organism>
<evidence type="ECO:0000313" key="2">
    <source>
        <dbReference type="Proteomes" id="UP000245423"/>
    </source>
</evidence>
<sequence>MQLHDIEVPGWLRDERLRFEKPYFHSKKITDFEKVKLQYINPAPFKARNVYFDLCGIERI</sequence>
<keyword evidence="2" id="KW-1185">Reference proteome</keyword>
<dbReference type="AlphaFoldDB" id="A0A1M4PRG5"/>
<protein>
    <submittedName>
        <fullName evidence="1">Uncharacterized protein</fullName>
    </submittedName>
</protein>
<reference evidence="1 2" key="1">
    <citation type="submission" date="2016-11" db="EMBL/GenBank/DDBJ databases">
        <authorList>
            <person name="Manzoor S."/>
        </authorList>
    </citation>
    <scope>NUCLEOTIDE SEQUENCE [LARGE SCALE GENOMIC DNA]</scope>
    <source>
        <strain evidence="1">Clostridium ultunense strain Esp</strain>
    </source>
</reference>
<gene>
    <name evidence="1" type="ORF">CUESP1_2755</name>
</gene>
<evidence type="ECO:0000313" key="1">
    <source>
        <dbReference type="EMBL" id="SHD78089.1"/>
    </source>
</evidence>
<dbReference type="Proteomes" id="UP000245423">
    <property type="component" value="Chromosome 1"/>
</dbReference>